<organism evidence="2 3">
    <name type="scientific">Fusarium mundagurra</name>
    <dbReference type="NCBI Taxonomy" id="1567541"/>
    <lineage>
        <taxon>Eukaryota</taxon>
        <taxon>Fungi</taxon>
        <taxon>Dikarya</taxon>
        <taxon>Ascomycota</taxon>
        <taxon>Pezizomycotina</taxon>
        <taxon>Sordariomycetes</taxon>
        <taxon>Hypocreomycetidae</taxon>
        <taxon>Hypocreales</taxon>
        <taxon>Nectriaceae</taxon>
        <taxon>Fusarium</taxon>
        <taxon>Fusarium fujikuroi species complex</taxon>
    </lineage>
</organism>
<feature type="compositionally biased region" description="Basic and acidic residues" evidence="1">
    <location>
        <begin position="212"/>
        <end position="221"/>
    </location>
</feature>
<dbReference type="AlphaFoldDB" id="A0A8H5Z0D8"/>
<feature type="region of interest" description="Disordered" evidence="1">
    <location>
        <begin position="212"/>
        <end position="243"/>
    </location>
</feature>
<dbReference type="Proteomes" id="UP000544331">
    <property type="component" value="Unassembled WGS sequence"/>
</dbReference>
<comment type="caution">
    <text evidence="2">The sequence shown here is derived from an EMBL/GenBank/DDBJ whole genome shotgun (WGS) entry which is preliminary data.</text>
</comment>
<name>A0A8H5Z0D8_9HYPO</name>
<evidence type="ECO:0000313" key="2">
    <source>
        <dbReference type="EMBL" id="KAF5722273.1"/>
    </source>
</evidence>
<reference evidence="2 3" key="1">
    <citation type="submission" date="2020-05" db="EMBL/GenBank/DDBJ databases">
        <title>Identification and distribution of gene clusters putatively required for synthesis of sphingolipid metabolism inhibitors in phylogenetically diverse species of the filamentous fungus Fusarium.</title>
        <authorList>
            <person name="Kim H.-S."/>
            <person name="Busman M."/>
            <person name="Brown D.W."/>
            <person name="Divon H."/>
            <person name="Uhlig S."/>
            <person name="Proctor R.H."/>
        </authorList>
    </citation>
    <scope>NUCLEOTIDE SEQUENCE [LARGE SCALE GENOMIC DNA]</scope>
    <source>
        <strain evidence="2 3">NRRL 66235</strain>
    </source>
</reference>
<sequence length="305" mass="34276">MGVHFVNKAYCSGRLICPVAIYTIPEEYDLSLLIGQCAAKTWLLQRLTNGTTRDLLEAGLNITEISAEDLYEVVNNFTLTGKVTLPTEAHREEDLEEDLVLPPEAYDQNGRLIFEDQYGIPGIPVTEEELDFTPKKTPQPYHEDCEEASEAEEVDFEVTEAAEKGPVENEISEDLEVNEVNEVTETDRGNEPIKAADPHEEVIKIELTDKLTDELTEKTVPDPDPDPDPDEGTIKRSLKKAHGGDGHGWPFVMKAGVSCSEKATLGDAVWAIMIFLVDWKKRKKKDLFYWKENTKEGQKEPILCI</sequence>
<gene>
    <name evidence="2" type="ORF">FMUND_3055</name>
</gene>
<evidence type="ECO:0000313" key="3">
    <source>
        <dbReference type="Proteomes" id="UP000544331"/>
    </source>
</evidence>
<proteinExistence type="predicted"/>
<evidence type="ECO:0000256" key="1">
    <source>
        <dbReference type="SAM" id="MobiDB-lite"/>
    </source>
</evidence>
<dbReference type="EMBL" id="JAAOAN010000090">
    <property type="protein sequence ID" value="KAF5722273.1"/>
    <property type="molecule type" value="Genomic_DNA"/>
</dbReference>
<keyword evidence="3" id="KW-1185">Reference proteome</keyword>
<protein>
    <submittedName>
        <fullName evidence="2">Uncharacterized protein</fullName>
    </submittedName>
</protein>
<accession>A0A8H5Z0D8</accession>